<dbReference type="InterPro" id="IPR001789">
    <property type="entry name" value="Sig_transdc_resp-reg_receiver"/>
</dbReference>
<dbReference type="RefSeq" id="XP_064678834.1">
    <property type="nucleotide sequence ID" value="XM_064832575.1"/>
</dbReference>
<feature type="domain" description="AGC-kinase C-terminal" evidence="15">
    <location>
        <begin position="2445"/>
        <end position="2578"/>
    </location>
</feature>
<feature type="compositionally biased region" description="Polar residues" evidence="12">
    <location>
        <begin position="2264"/>
        <end position="2279"/>
    </location>
</feature>
<feature type="region of interest" description="Disordered" evidence="12">
    <location>
        <begin position="1159"/>
        <end position="1223"/>
    </location>
</feature>
<keyword evidence="4" id="KW-0808">Transferase</keyword>
<feature type="compositionally biased region" description="Low complexity" evidence="12">
    <location>
        <begin position="177"/>
        <end position="192"/>
    </location>
</feature>
<feature type="compositionally biased region" description="Low complexity" evidence="12">
    <location>
        <begin position="381"/>
        <end position="398"/>
    </location>
</feature>
<feature type="region of interest" description="Disordered" evidence="12">
    <location>
        <begin position="2614"/>
        <end position="2802"/>
    </location>
</feature>
<dbReference type="InterPro" id="IPR050236">
    <property type="entry name" value="Ser_Thr_kinase_AGC"/>
</dbReference>
<name>A0AAN7HXL9_9FUNG</name>
<feature type="compositionally biased region" description="Low complexity" evidence="12">
    <location>
        <begin position="405"/>
        <end position="421"/>
    </location>
</feature>
<dbReference type="InterPro" id="IPR000014">
    <property type="entry name" value="PAS"/>
</dbReference>
<evidence type="ECO:0000256" key="1">
    <source>
        <dbReference type="ARBA" id="ARBA00012513"/>
    </source>
</evidence>
<feature type="compositionally biased region" description="Basic and acidic residues" evidence="12">
    <location>
        <begin position="276"/>
        <end position="293"/>
    </location>
</feature>
<feature type="compositionally biased region" description="Polar residues" evidence="12">
    <location>
        <begin position="1880"/>
        <end position="1892"/>
    </location>
</feature>
<feature type="region of interest" description="Disordered" evidence="12">
    <location>
        <begin position="524"/>
        <end position="549"/>
    </location>
</feature>
<feature type="compositionally biased region" description="Polar residues" evidence="12">
    <location>
        <begin position="1214"/>
        <end position="1223"/>
    </location>
</feature>
<dbReference type="Proteomes" id="UP001304243">
    <property type="component" value="Unassembled WGS sequence"/>
</dbReference>
<feature type="region of interest" description="Disordered" evidence="12">
    <location>
        <begin position="78"/>
        <end position="99"/>
    </location>
</feature>
<keyword evidence="5" id="KW-0547">Nucleotide-binding</keyword>
<feature type="region of interest" description="Disordered" evidence="12">
    <location>
        <begin position="1880"/>
        <end position="2043"/>
    </location>
</feature>
<feature type="compositionally biased region" description="Low complexity" evidence="12">
    <location>
        <begin position="2713"/>
        <end position="2732"/>
    </location>
</feature>
<evidence type="ECO:0000256" key="9">
    <source>
        <dbReference type="ARBA" id="ARBA00048679"/>
    </source>
</evidence>
<feature type="region of interest" description="Disordered" evidence="12">
    <location>
        <begin position="1798"/>
        <end position="1827"/>
    </location>
</feature>
<feature type="compositionally biased region" description="Low complexity" evidence="12">
    <location>
        <begin position="220"/>
        <end position="233"/>
    </location>
</feature>
<dbReference type="SMART" id="SM00220">
    <property type="entry name" value="S_TKc"/>
    <property type="match status" value="1"/>
</dbReference>
<dbReference type="FunFam" id="1.10.510.10:FF:000340">
    <property type="entry name" value="Serine threonine protein kinase"/>
    <property type="match status" value="1"/>
</dbReference>
<evidence type="ECO:0000259" key="15">
    <source>
        <dbReference type="PROSITE" id="PS51285"/>
    </source>
</evidence>
<comment type="catalytic activity">
    <reaction evidence="9">
        <text>L-seryl-[protein] + ATP = O-phospho-L-seryl-[protein] + ADP + H(+)</text>
        <dbReference type="Rhea" id="RHEA:17989"/>
        <dbReference type="Rhea" id="RHEA-COMP:9863"/>
        <dbReference type="Rhea" id="RHEA-COMP:11604"/>
        <dbReference type="ChEBI" id="CHEBI:15378"/>
        <dbReference type="ChEBI" id="CHEBI:29999"/>
        <dbReference type="ChEBI" id="CHEBI:30616"/>
        <dbReference type="ChEBI" id="CHEBI:83421"/>
        <dbReference type="ChEBI" id="CHEBI:456216"/>
        <dbReference type="EC" id="2.7.11.1"/>
    </reaction>
</comment>
<feature type="region of interest" description="Disordered" evidence="12">
    <location>
        <begin position="2509"/>
        <end position="2565"/>
    </location>
</feature>
<feature type="compositionally biased region" description="Polar residues" evidence="12">
    <location>
        <begin position="353"/>
        <end position="364"/>
    </location>
</feature>
<evidence type="ECO:0000256" key="10">
    <source>
        <dbReference type="PROSITE-ProRule" id="PRU00169"/>
    </source>
</evidence>
<evidence type="ECO:0000256" key="4">
    <source>
        <dbReference type="ARBA" id="ARBA00022679"/>
    </source>
</evidence>
<proteinExistence type="predicted"/>
<evidence type="ECO:0000256" key="3">
    <source>
        <dbReference type="ARBA" id="ARBA00022553"/>
    </source>
</evidence>
<gene>
    <name evidence="16" type="ORF">ATC70_013411</name>
</gene>
<feature type="compositionally biased region" description="Polar residues" evidence="12">
    <location>
        <begin position="2313"/>
        <end position="2324"/>
    </location>
</feature>
<feature type="region of interest" description="Disordered" evidence="12">
    <location>
        <begin position="598"/>
        <end position="623"/>
    </location>
</feature>
<feature type="compositionally biased region" description="Low complexity" evidence="12">
    <location>
        <begin position="887"/>
        <end position="900"/>
    </location>
</feature>
<sequence>MEPFDECNFKPQVEPPKDEIKVTNVPESIPLLQSSERANAAPVTVSAITTAAEMIAPPPPSTSCAKLKSVPIPQPLILKRRTSRSSISSTDEHHDPSRLNATPVQTHFFAAANENNYPTSPTGSISGGDLSYRRSFVTTATADVDYGSSPGSESNDIPQSSIIYQHPQAVRSPPPATSTSTSSFSPRYSSPPAGSGGKYMVRSKRASWIDGSSSMTPHDSTPSTPLTQPSTTTDMARAAAPTKSIMIPPLGLPKPLQNQALASSDDSSLKSGSLSKLREDRQQQYQTPKRENSLDSGAPLSASSSTTDNSAHSFFLNKTRKQSEDAATGEMEDVTYDNNSSKTRSSVHERKASVSSIVTDSSLASEEMYSPLSSPHRYKAGSHTSVGGSGTGANSSGGHRSASASPLVTHTLTSSSTPHTPYVSSHKARRRSSMSMLRNIPSSELADIISGHSPNPILETPPAELLSGMQHPLNMMDRTTTTTLPDVSTSASTSSEIAANSSTVSPSVDGVPIYQHSLHSLLRKQLSSKRRPMRDRRSLPNIDGRPQEADKDVVEMNLDAGPLADMSLPMYDHHHTPNTMEDELKSPVYPAMLLNESQSRPDEHQQQSPEAAAPAIPTFAPNSMSRASAPDMVIYNPIKDYFSSEPITSIAASAAIDGKTGASQQHRQPMLTSSSFYGADYSTYGSDEDYAKKLFMSRSAKVKRWCSLKVDDLEDKLHLRSHHRRSSSAASSSSVPVRERRYSTTNLTRVPRDDFNMPTILVTTADGSLDNGNDAANYDMVNNIPWVDWLEEYKVIKAREIRRRSSTQYDSMSDVDYTESRGAIKEAKMPSPSTSTTTTGSQQGSVVNRVLSNWWHNVKVGAEHYSKSKRQSKRKSSDISTVDEMKQQPQQQPQKQQPQPLCYTSRPPPASPSSTSFQKRNSHNLSLDLHDLQHPLEGKIKPFVVESSASPSGSLQTNNVANRRWSSAAHMETDSMSPMSLHNDNSSVQSSVPDSPSSSPLAHSSSRINVPRNPITQKSLAKRVGYRFNNPGNRMGTFGQLSHIFGSTPDGNDHNASVRIQHSIKSRLQFAKEACDLELRQIIDGLNEYVERGLQYVEDMDVLLEEGVRSVGSLDTEEEEEEHHVPHHPPHVLTAVASTATNPVDPESAYTRQLPSVVEIDETPSPPSGHQEHQEQHLHTSQTPSTNSLPHKRSLSSAMEEHRISDQLLPTPKQFVSSPSPSTLHASMPVAATVVLPSSTHPTAANEEGSIGINTNSMVAFISEDSYLPTPFILTLQDLISVAQNVMDTSLDEIIDTSGVCAEAVARIQSIGAKWDIHPEWPCREWYVRLLLGIAALNRVVEWWAAERGFWSSASGTVNNMGMSSVPPSDTEGDDMESVSNLSKMDETDDEDGRMSLDENSSQPSRKTGTTTFNDGMSQDPRLYGEEHEAIVDEQLESLQLQEEAERSQNSTFIIELSLGTTVVQYVSPVWFEVVGSDPQSVIGHSITELLSMDDNQVFIAATQELLADDSHTVEVRFHVIGNEGIQIEMEGKGMLMYNRMTGEPSHTMWVMKPVINRRWSIIDISLTPRNEKKAAWLSESPAEEGADYMRDVTYDQGQIIQDNKPITMEEHRAMVRNRSKSEPAIHTPPFLPANAAATAQSEQQEEQQVLEGIPVSLSSLMALPPVLCRVCERWVVAAFFEQHSELCVEIHQSEMDVNGCNDSLLELKHIIHERMEATKQEISNLESNTATTLEEGKKPLEREMLEDHDSDNDSIFGDCLPLDAAIEPLEMKQAELGQFKDLLDIIDVALSISMPGSIEDGIEKDDEENDSETEDGEQSPRSKNKMVQILYWRPPTSDDPMMTTLIKDTEDLTRGKVDAVNRMRDRLLYNSRARAEFQKNTNQNPNWTEFVSESVDDKKSADDHASPIEEAAAAEEEPEQKPEQEPEQQEEQPKQSSHARRSLISRIKSWRQRRSSGVVGKLSRRLKSITPDSTNTPIVEMETIDTPIGSPGLRPKLVPSLKQDQLSSGSRTPNSNGPSTSASAADTPSKSPMSPLHAPVASRPTFPSIKDFDIIKPISKGAFGSVFLAKKRTTGDYYAIKFLKKSDMIAKNQVTNVKAERMILMSQTDSPFVTKLYYTFQSKDYLYLVLEYLNGGDCSALIKVIGSLPEDWTRNYLAEVTLGLEYLQSKNVIHRDLKPDNLLIDQNGHLKLTDFGLSRIGFLDRRVRDELTNVAYHDRTQPISPAPSRSGTPPQSPEDQQQPSTPNGAYRHSYFSLLFDQRQGGNTPQSTYSGTINNEDAIINPASPEPRMKHEQPNPGHRRHVSAALSDTLASGISSTSMVKSDKGREESSATAAATPRQAVGTPDYLAPESILGTGQDSMVDWWALGVICYEFLYGIPPFHADTPDKVFENILSRRIDWHEDVVQISPEARDFMERLMTLDPQKRLGYNGAEEVKAHPFFKNINWDTLMTESPSFIPQPADMEDTDYFDARGATMQNAPDEVNVMDQQHLDESAKAQVERAKAIIREQNPENLPPMSDKKKKRKSKSDGKKPAISRDAKEDNANDAAEEEGDDSDTTDFGTFTYKNLPVLEKANEDMIRKIRHDSISANAMTDPATGKLLHRKFPAISTKSKSNLSHEATSGQCTPTGSNYSPSTASSTCGTPLSMSPSVSSKLCMVSPPSIGGGGRRPADSTLPHIPTKMSDISSASSSKEGTPQRTRSLSTPSIDPAKAAAAIAAVAHAHSGSPSSSGGGGGGGSLQNQPHHSHHSHHHRPVVEDAGNIDTTQKPTTIISPLNKPERKSSLPAAAASASPAVSRSTDHKSKPLACLVADDNPISCKIIETILQMLHCRCVIVRNGAQAIRSAMSDVQYDIIFMDIRMPIIDGETAARMIKSTNNSNRETPIIAVTAYERTVQLAGAFDDILSKPVTKHVILQRLKQYCKHYGDAHASTFSESVKAAPVVMSGDSASIATQQ</sequence>
<dbReference type="FunFam" id="3.30.200.20:FF:001008">
    <property type="entry name" value="Serine/threonine-protein kinase cek1"/>
    <property type="match status" value="1"/>
</dbReference>
<feature type="compositionally biased region" description="Polar residues" evidence="12">
    <location>
        <begin position="2695"/>
        <end position="2709"/>
    </location>
</feature>
<dbReference type="GO" id="GO:0000160">
    <property type="term" value="P:phosphorelay signal transduction system"/>
    <property type="evidence" value="ECO:0007669"/>
    <property type="project" value="InterPro"/>
</dbReference>
<keyword evidence="7" id="KW-0067">ATP-binding</keyword>
<feature type="compositionally biased region" description="Basic and acidic residues" evidence="12">
    <location>
        <begin position="2530"/>
        <end position="2546"/>
    </location>
</feature>
<feature type="compositionally biased region" description="Polar residues" evidence="12">
    <location>
        <begin position="2003"/>
        <end position="2018"/>
    </location>
</feature>
<reference evidence="16 17" key="1">
    <citation type="submission" date="2022-11" db="EMBL/GenBank/DDBJ databases">
        <title>Mucor velutinosus strain NIH1002 WGS.</title>
        <authorList>
            <person name="Subramanian P."/>
            <person name="Mullikin J.C."/>
            <person name="Segre J.A."/>
            <person name="Zelazny A.M."/>
        </authorList>
    </citation>
    <scope>NUCLEOTIDE SEQUENCE [LARGE SCALE GENOMIC DNA]</scope>
    <source>
        <strain evidence="16 17">NIH1002</strain>
    </source>
</reference>
<organism evidence="16 17">
    <name type="scientific">Mucor velutinosus</name>
    <dbReference type="NCBI Taxonomy" id="708070"/>
    <lineage>
        <taxon>Eukaryota</taxon>
        <taxon>Fungi</taxon>
        <taxon>Fungi incertae sedis</taxon>
        <taxon>Mucoromycota</taxon>
        <taxon>Mucoromycotina</taxon>
        <taxon>Mucoromycetes</taxon>
        <taxon>Mucorales</taxon>
        <taxon>Mucorineae</taxon>
        <taxon>Mucoraceae</taxon>
        <taxon>Mucor</taxon>
    </lineage>
</organism>
<dbReference type="GO" id="GO:0004674">
    <property type="term" value="F:protein serine/threonine kinase activity"/>
    <property type="evidence" value="ECO:0007669"/>
    <property type="project" value="UniProtKB-KW"/>
</dbReference>
<dbReference type="PANTHER" id="PTHR24356">
    <property type="entry name" value="SERINE/THREONINE-PROTEIN KINASE"/>
    <property type="match status" value="1"/>
</dbReference>
<feature type="domain" description="Protein kinase" evidence="13">
    <location>
        <begin position="2053"/>
        <end position="2444"/>
    </location>
</feature>
<dbReference type="SMART" id="SM00133">
    <property type="entry name" value="S_TK_X"/>
    <property type="match status" value="1"/>
</dbReference>
<dbReference type="PROSITE" id="PS00108">
    <property type="entry name" value="PROTEIN_KINASE_ST"/>
    <property type="match status" value="1"/>
</dbReference>
<feature type="compositionally biased region" description="Low complexity" evidence="12">
    <location>
        <begin position="2786"/>
        <end position="2800"/>
    </location>
</feature>
<dbReference type="GO" id="GO:0005524">
    <property type="term" value="F:ATP binding"/>
    <property type="evidence" value="ECO:0007669"/>
    <property type="project" value="UniProtKB-KW"/>
</dbReference>
<dbReference type="GeneID" id="89957097"/>
<feature type="compositionally biased region" description="Polar residues" evidence="12">
    <location>
        <begin position="1357"/>
        <end position="1368"/>
    </location>
</feature>
<comment type="catalytic activity">
    <reaction evidence="8">
        <text>L-threonyl-[protein] + ATP = O-phospho-L-threonyl-[protein] + ADP + H(+)</text>
        <dbReference type="Rhea" id="RHEA:46608"/>
        <dbReference type="Rhea" id="RHEA-COMP:11060"/>
        <dbReference type="Rhea" id="RHEA-COMP:11605"/>
        <dbReference type="ChEBI" id="CHEBI:15378"/>
        <dbReference type="ChEBI" id="CHEBI:30013"/>
        <dbReference type="ChEBI" id="CHEBI:30616"/>
        <dbReference type="ChEBI" id="CHEBI:61977"/>
        <dbReference type="ChEBI" id="CHEBI:456216"/>
        <dbReference type="EC" id="2.7.11.1"/>
    </reaction>
</comment>
<evidence type="ECO:0000256" key="7">
    <source>
        <dbReference type="ARBA" id="ARBA00022840"/>
    </source>
</evidence>
<dbReference type="InterPro" id="IPR011006">
    <property type="entry name" value="CheY-like_superfamily"/>
</dbReference>
<feature type="region of interest" description="Disordered" evidence="12">
    <location>
        <begin position="971"/>
        <end position="1016"/>
    </location>
</feature>
<feature type="compositionally biased region" description="Low complexity" evidence="12">
    <location>
        <begin position="260"/>
        <end position="275"/>
    </location>
</feature>
<feature type="modified residue" description="4-aspartylphosphate" evidence="10">
    <location>
        <position position="2860"/>
    </location>
</feature>
<keyword evidence="3 10" id="KW-0597">Phosphoprotein</keyword>
<dbReference type="Pfam" id="PF00072">
    <property type="entry name" value="Response_reg"/>
    <property type="match status" value="1"/>
</dbReference>
<evidence type="ECO:0000259" key="14">
    <source>
        <dbReference type="PROSITE" id="PS50110"/>
    </source>
</evidence>
<dbReference type="CDD" id="cd17546">
    <property type="entry name" value="REC_hyHK_CKI1_RcsC-like"/>
    <property type="match status" value="1"/>
</dbReference>
<dbReference type="EC" id="2.7.11.1" evidence="1"/>
<evidence type="ECO:0000256" key="12">
    <source>
        <dbReference type="SAM" id="MobiDB-lite"/>
    </source>
</evidence>
<keyword evidence="6" id="KW-0418">Kinase</keyword>
<evidence type="ECO:0000313" key="17">
    <source>
        <dbReference type="Proteomes" id="UP001304243"/>
    </source>
</evidence>
<evidence type="ECO:0000256" key="5">
    <source>
        <dbReference type="ARBA" id="ARBA00022741"/>
    </source>
</evidence>
<dbReference type="InterPro" id="IPR035965">
    <property type="entry name" value="PAS-like_dom_sf"/>
</dbReference>
<feature type="compositionally biased region" description="Low complexity" evidence="12">
    <location>
        <begin position="830"/>
        <end position="845"/>
    </location>
</feature>
<feature type="compositionally biased region" description="Acidic residues" evidence="12">
    <location>
        <begin position="1801"/>
        <end position="1818"/>
    </location>
</feature>
<evidence type="ECO:0000256" key="11">
    <source>
        <dbReference type="SAM" id="Coils"/>
    </source>
</evidence>
<dbReference type="Gene3D" id="3.40.50.2300">
    <property type="match status" value="1"/>
</dbReference>
<evidence type="ECO:0000256" key="2">
    <source>
        <dbReference type="ARBA" id="ARBA00022527"/>
    </source>
</evidence>
<dbReference type="SUPFAM" id="SSF56112">
    <property type="entry name" value="Protein kinase-like (PK-like)"/>
    <property type="match status" value="1"/>
</dbReference>
<keyword evidence="2" id="KW-0723">Serine/threonine-protein kinase</keyword>
<dbReference type="Gene3D" id="3.30.200.20">
    <property type="entry name" value="Phosphorylase Kinase, domain 1"/>
    <property type="match status" value="2"/>
</dbReference>
<dbReference type="PROSITE" id="PS50011">
    <property type="entry name" value="PROTEIN_KINASE_DOM"/>
    <property type="match status" value="1"/>
</dbReference>
<dbReference type="PROSITE" id="PS50110">
    <property type="entry name" value="RESPONSE_REGULATORY"/>
    <property type="match status" value="1"/>
</dbReference>
<feature type="compositionally biased region" description="Polar residues" evidence="12">
    <location>
        <begin position="2614"/>
        <end position="2656"/>
    </location>
</feature>
<feature type="region of interest" description="Disordered" evidence="12">
    <location>
        <begin position="2214"/>
        <end position="2346"/>
    </location>
</feature>
<feature type="compositionally biased region" description="Basic residues" evidence="12">
    <location>
        <begin position="2747"/>
        <end position="2756"/>
    </location>
</feature>
<feature type="coiled-coil region" evidence="11">
    <location>
        <begin position="1709"/>
        <end position="1736"/>
    </location>
</feature>
<feature type="compositionally biased region" description="Basic residues" evidence="12">
    <location>
        <begin position="1938"/>
        <end position="1955"/>
    </location>
</feature>
<keyword evidence="11" id="KW-0175">Coiled coil</keyword>
<dbReference type="Gene3D" id="1.10.510.10">
    <property type="entry name" value="Transferase(Phosphotransferase) domain 1"/>
    <property type="match status" value="2"/>
</dbReference>
<evidence type="ECO:0000256" key="8">
    <source>
        <dbReference type="ARBA" id="ARBA00047899"/>
    </source>
</evidence>
<dbReference type="SUPFAM" id="SSF52172">
    <property type="entry name" value="CheY-like"/>
    <property type="match status" value="1"/>
</dbReference>
<dbReference type="InterPro" id="IPR000719">
    <property type="entry name" value="Prot_kinase_dom"/>
</dbReference>
<dbReference type="CDD" id="cd05611">
    <property type="entry name" value="STKc_Rim15_like"/>
    <property type="match status" value="1"/>
</dbReference>
<dbReference type="GO" id="GO:1901992">
    <property type="term" value="P:positive regulation of mitotic cell cycle phase transition"/>
    <property type="evidence" value="ECO:0007669"/>
    <property type="project" value="UniProtKB-ARBA"/>
</dbReference>
<feature type="compositionally biased region" description="Basic and acidic residues" evidence="12">
    <location>
        <begin position="1896"/>
        <end position="1908"/>
    </location>
</feature>
<feature type="compositionally biased region" description="Polar residues" evidence="12">
    <location>
        <begin position="210"/>
        <end position="219"/>
    </location>
</feature>
<dbReference type="PANTHER" id="PTHR24356:SF1">
    <property type="entry name" value="SERINE_THREONINE-PROTEIN KINASE GREATWALL"/>
    <property type="match status" value="1"/>
</dbReference>
<feature type="compositionally biased region" description="Polar residues" evidence="12">
    <location>
        <begin position="2765"/>
        <end position="2776"/>
    </location>
</feature>
<dbReference type="InterPro" id="IPR000961">
    <property type="entry name" value="AGC-kinase_C"/>
</dbReference>
<feature type="compositionally biased region" description="Polar residues" evidence="12">
    <location>
        <begin position="1398"/>
        <end position="1417"/>
    </location>
</feature>
<feature type="region of interest" description="Disordered" evidence="12">
    <location>
        <begin position="166"/>
        <end position="432"/>
    </location>
</feature>
<dbReference type="EMBL" id="JASEJX010000024">
    <property type="protein sequence ID" value="KAK4512168.1"/>
    <property type="molecule type" value="Genomic_DNA"/>
</dbReference>
<dbReference type="Pfam" id="PF00069">
    <property type="entry name" value="Pkinase"/>
    <property type="match status" value="2"/>
</dbReference>
<feature type="region of interest" description="Disordered" evidence="12">
    <location>
        <begin position="864"/>
        <end position="920"/>
    </location>
</feature>
<keyword evidence="17" id="KW-1185">Reference proteome</keyword>
<feature type="compositionally biased region" description="Low complexity" evidence="12">
    <location>
        <begin position="983"/>
        <end position="1006"/>
    </location>
</feature>
<dbReference type="SUPFAM" id="SSF55785">
    <property type="entry name" value="PYP-like sensor domain (PAS domain)"/>
    <property type="match status" value="1"/>
</dbReference>
<evidence type="ECO:0000259" key="13">
    <source>
        <dbReference type="PROSITE" id="PS50011"/>
    </source>
</evidence>
<dbReference type="InterPro" id="IPR011009">
    <property type="entry name" value="Kinase-like_dom_sf"/>
</dbReference>
<dbReference type="PROSITE" id="PS51285">
    <property type="entry name" value="AGC_KINASE_CTER"/>
    <property type="match status" value="1"/>
</dbReference>
<dbReference type="GO" id="GO:0005634">
    <property type="term" value="C:nucleus"/>
    <property type="evidence" value="ECO:0007669"/>
    <property type="project" value="TreeGrafter"/>
</dbReference>
<dbReference type="GO" id="GO:0005737">
    <property type="term" value="C:cytoplasm"/>
    <property type="evidence" value="ECO:0007669"/>
    <property type="project" value="TreeGrafter"/>
</dbReference>
<feature type="compositionally biased region" description="Polar residues" evidence="12">
    <location>
        <begin position="2222"/>
        <end position="2232"/>
    </location>
</feature>
<feature type="region of interest" description="Disordered" evidence="12">
    <location>
        <begin position="720"/>
        <end position="742"/>
    </location>
</feature>
<feature type="domain" description="Response regulatory" evidence="14">
    <location>
        <begin position="2810"/>
        <end position="2924"/>
    </location>
</feature>
<feature type="compositionally biased region" description="Polar residues" evidence="12">
    <location>
        <begin position="301"/>
        <end position="312"/>
    </location>
</feature>
<evidence type="ECO:0000256" key="6">
    <source>
        <dbReference type="ARBA" id="ARBA00022777"/>
    </source>
</evidence>
<feature type="compositionally biased region" description="Low complexity" evidence="12">
    <location>
        <begin position="2238"/>
        <end position="2247"/>
    </location>
</feature>
<feature type="compositionally biased region" description="Polar residues" evidence="12">
    <location>
        <begin position="1179"/>
        <end position="1189"/>
    </location>
</feature>
<dbReference type="CDD" id="cd00130">
    <property type="entry name" value="PAS"/>
    <property type="match status" value="1"/>
</dbReference>
<feature type="compositionally biased region" description="Acidic residues" evidence="12">
    <location>
        <begin position="2550"/>
        <end position="2560"/>
    </location>
</feature>
<feature type="region of interest" description="Disordered" evidence="12">
    <location>
        <begin position="1357"/>
        <end position="1421"/>
    </location>
</feature>
<dbReference type="InterPro" id="IPR008271">
    <property type="entry name" value="Ser/Thr_kinase_AS"/>
</dbReference>
<evidence type="ECO:0000313" key="16">
    <source>
        <dbReference type="EMBL" id="KAK4512168.1"/>
    </source>
</evidence>
<feature type="compositionally biased region" description="Low complexity" evidence="12">
    <location>
        <begin position="2019"/>
        <end position="2033"/>
    </location>
</feature>
<dbReference type="Gene3D" id="3.30.450.20">
    <property type="entry name" value="PAS domain"/>
    <property type="match status" value="1"/>
</dbReference>
<comment type="caution">
    <text evidence="16">The sequence shown here is derived from an EMBL/GenBank/DDBJ whole genome shotgun (WGS) entry which is preliminary data.</text>
</comment>
<feature type="region of interest" description="Disordered" evidence="12">
    <location>
        <begin position="823"/>
        <end position="845"/>
    </location>
</feature>
<dbReference type="SMART" id="SM00448">
    <property type="entry name" value="REC"/>
    <property type="match status" value="1"/>
</dbReference>
<protein>
    <recommendedName>
        <fullName evidence="1">non-specific serine/threonine protein kinase</fullName>
        <ecNumber evidence="1">2.7.11.1</ecNumber>
    </recommendedName>
</protein>
<accession>A0AAN7HXL9</accession>